<feature type="compositionally biased region" description="Basic and acidic residues" evidence="1">
    <location>
        <begin position="177"/>
        <end position="187"/>
    </location>
</feature>
<dbReference type="AlphaFoldDB" id="A0A9N9NB64"/>
<name>A0A9N9NB64_9GLOM</name>
<keyword evidence="3" id="KW-1185">Reference proteome</keyword>
<evidence type="ECO:0000256" key="1">
    <source>
        <dbReference type="SAM" id="MobiDB-lite"/>
    </source>
</evidence>
<feature type="compositionally biased region" description="Polar residues" evidence="1">
    <location>
        <begin position="300"/>
        <end position="317"/>
    </location>
</feature>
<evidence type="ECO:0000313" key="3">
    <source>
        <dbReference type="Proteomes" id="UP000789342"/>
    </source>
</evidence>
<comment type="caution">
    <text evidence="2">The sequence shown here is derived from an EMBL/GenBank/DDBJ whole genome shotgun (WGS) entry which is preliminary data.</text>
</comment>
<reference evidence="2" key="1">
    <citation type="submission" date="2021-06" db="EMBL/GenBank/DDBJ databases">
        <authorList>
            <person name="Kallberg Y."/>
            <person name="Tangrot J."/>
            <person name="Rosling A."/>
        </authorList>
    </citation>
    <scope>NUCLEOTIDE SEQUENCE</scope>
    <source>
        <strain evidence="2">CL551</strain>
    </source>
</reference>
<feature type="compositionally biased region" description="Polar residues" evidence="1">
    <location>
        <begin position="333"/>
        <end position="346"/>
    </location>
</feature>
<feature type="compositionally biased region" description="Basic and acidic residues" evidence="1">
    <location>
        <begin position="112"/>
        <end position="122"/>
    </location>
</feature>
<protein>
    <submittedName>
        <fullName evidence="2">2041_t:CDS:1</fullName>
    </submittedName>
</protein>
<feature type="compositionally biased region" description="Polar residues" evidence="1">
    <location>
        <begin position="267"/>
        <end position="276"/>
    </location>
</feature>
<feature type="compositionally biased region" description="Basic and acidic residues" evidence="1">
    <location>
        <begin position="81"/>
        <end position="102"/>
    </location>
</feature>
<feature type="non-terminal residue" evidence="2">
    <location>
        <position position="472"/>
    </location>
</feature>
<dbReference type="EMBL" id="CAJVPV010021813">
    <property type="protein sequence ID" value="CAG8719057.1"/>
    <property type="molecule type" value="Genomic_DNA"/>
</dbReference>
<accession>A0A9N9NB64</accession>
<feature type="region of interest" description="Disordered" evidence="1">
    <location>
        <begin position="149"/>
        <end position="382"/>
    </location>
</feature>
<feature type="compositionally biased region" description="Basic and acidic residues" evidence="1">
    <location>
        <begin position="195"/>
        <end position="208"/>
    </location>
</feature>
<feature type="non-terminal residue" evidence="2">
    <location>
        <position position="1"/>
    </location>
</feature>
<gene>
    <name evidence="2" type="ORF">AMORRO_LOCUS13214</name>
</gene>
<feature type="compositionally biased region" description="Basic residues" evidence="1">
    <location>
        <begin position="283"/>
        <end position="294"/>
    </location>
</feature>
<sequence length="472" mass="52256">RATLQNGNISDSTHTSIEVIGQPRIDVSTCTPTDVIAKLGEHHNGTSMTTNDETPRKKDGMQITMTYEYWKKAAKSYSSKTAKEYSNKDEATAAELDERNNVEIEECNNGGKSHDPCKKEPPQEPENDDPTGIPKEHCSTELVHENVKLTGRKALMNTVEPGTNDDETSRECQNNNGKREGRSREIEGLVLQDPNMRHHQEGKRDRPEGMPPRVEAEGNQDEGTCPEPRRGAAPVGNHVGEAAPLEDDATKEGQGLPHDKFKVAQNDMEQNVSDETTGCMLRHTSRKAKNKRRNPYAIITTLNPSSAKDQFAPTDSSGGDDGLATNRLHSRMNEQTGDKLQSTVGNSKGKRYEKLDMGVTVTPADPSSTKDPPIPTDHRDQGGGLDVKIGNGNGNKDATPINSDALAKKEFEASRHEHMMGEQWNWDDEATMTCLVENAPTITPMYAPMERLSDIPAPYRKVTRRKQIIIRW</sequence>
<feature type="region of interest" description="Disordered" evidence="1">
    <location>
        <begin position="78"/>
        <end position="136"/>
    </location>
</feature>
<proteinExistence type="predicted"/>
<evidence type="ECO:0000313" key="2">
    <source>
        <dbReference type="EMBL" id="CAG8719057.1"/>
    </source>
</evidence>
<organism evidence="2 3">
    <name type="scientific">Acaulospora morrowiae</name>
    <dbReference type="NCBI Taxonomy" id="94023"/>
    <lineage>
        <taxon>Eukaryota</taxon>
        <taxon>Fungi</taxon>
        <taxon>Fungi incertae sedis</taxon>
        <taxon>Mucoromycota</taxon>
        <taxon>Glomeromycotina</taxon>
        <taxon>Glomeromycetes</taxon>
        <taxon>Diversisporales</taxon>
        <taxon>Acaulosporaceae</taxon>
        <taxon>Acaulospora</taxon>
    </lineage>
</organism>
<dbReference type="Proteomes" id="UP000789342">
    <property type="component" value="Unassembled WGS sequence"/>
</dbReference>